<dbReference type="OrthoDB" id="3211970at2759"/>
<evidence type="ECO:0000256" key="1">
    <source>
        <dbReference type="SAM" id="MobiDB-lite"/>
    </source>
</evidence>
<feature type="region of interest" description="Disordered" evidence="1">
    <location>
        <begin position="457"/>
        <end position="480"/>
    </location>
</feature>
<dbReference type="EMBL" id="HE797086">
    <property type="protein sequence ID" value="CCM02590.1"/>
    <property type="molecule type" value="Genomic_DNA"/>
</dbReference>
<dbReference type="RefSeq" id="XP_012181873.1">
    <property type="nucleotide sequence ID" value="XM_012326483.1"/>
</dbReference>
<organism evidence="2 3">
    <name type="scientific">Fibroporia radiculosa</name>
    <dbReference type="NCBI Taxonomy" id="599839"/>
    <lineage>
        <taxon>Eukaryota</taxon>
        <taxon>Fungi</taxon>
        <taxon>Dikarya</taxon>
        <taxon>Basidiomycota</taxon>
        <taxon>Agaricomycotina</taxon>
        <taxon>Agaricomycetes</taxon>
        <taxon>Polyporales</taxon>
        <taxon>Fibroporiaceae</taxon>
        <taxon>Fibroporia</taxon>
    </lineage>
</organism>
<keyword evidence="3" id="KW-1185">Reference proteome</keyword>
<dbReference type="GeneID" id="24097501"/>
<dbReference type="Proteomes" id="UP000006352">
    <property type="component" value="Unassembled WGS sequence"/>
</dbReference>
<dbReference type="InParanoid" id="J4GPN5"/>
<dbReference type="HOGENOM" id="CLU_024271_1_0_1"/>
<evidence type="ECO:0000313" key="2">
    <source>
        <dbReference type="EMBL" id="CCM02590.1"/>
    </source>
</evidence>
<proteinExistence type="predicted"/>
<reference evidence="2 3" key="1">
    <citation type="journal article" date="2012" name="Appl. Environ. Microbiol.">
        <title>Short-read sequencing for genomic analysis of the brown rot fungus Fibroporia radiculosa.</title>
        <authorList>
            <person name="Tang J.D."/>
            <person name="Perkins A.D."/>
            <person name="Sonstegard T.S."/>
            <person name="Schroeder S.G."/>
            <person name="Burgess S.C."/>
            <person name="Diehl S.V."/>
        </authorList>
    </citation>
    <scope>NUCLEOTIDE SEQUENCE [LARGE SCALE GENOMIC DNA]</scope>
    <source>
        <strain evidence="2 3">TFFH 294</strain>
    </source>
</reference>
<evidence type="ECO:0000313" key="3">
    <source>
        <dbReference type="Proteomes" id="UP000006352"/>
    </source>
</evidence>
<sequence>MHDRTIWNSLLYSLSNHIPLISTFARDPATAASQLSTKDLERFVISTYRIDRTWLQSRGPPISLSIRPKLGIEQDVSHNLTDNRTILSLDTIDDRWLLCVYHERFLELWDLLSKGSIPTNAPADIVCCLCSHLPGDSPCTSSRASLDEDQSSIILAVTSNSVCNFFRVVLPVSQNNAAVEAARLESIASIQMTSPTLLARSIYPPGQLAFFSYSNSFMIVNWNSHMQWPIDVSDQHEEELWNGVIGAEFVTPRHIICVKAHAVELYTLPVSLSESYSSPSIPGVPRANTRVRVDVLSHSFPNFTFRGVSLSTPRFLSLSNRLNANTSASLNFLAYDVLRGLFLYRVSLLLPPLALDNTYDVPPPHMSASLLAAHHMAMYIGKSTGNPATTSTSLPRSGMTPGTRGFVSTCVLGRTGRRGLWVERKRGSVRRGVVGFSTPIDAWDRSDDLQLEEKIGGEAEQDGNDADNDADAESEANWWDDPNSRFIDGNTIFEVNSYDLRGQLVLLH</sequence>
<dbReference type="STRING" id="599839.J4GPN5"/>
<protein>
    <submittedName>
        <fullName evidence="2">Uncharacterized protein</fullName>
    </submittedName>
</protein>
<dbReference type="AlphaFoldDB" id="J4GPN5"/>
<feature type="compositionally biased region" description="Acidic residues" evidence="1">
    <location>
        <begin position="459"/>
        <end position="474"/>
    </location>
</feature>
<gene>
    <name evidence="2" type="ORF">FIBRA_04693</name>
</gene>
<name>J4GPN5_9APHY</name>
<accession>J4GPN5</accession>